<feature type="domain" description="HTH lysR-type" evidence="5">
    <location>
        <begin position="6"/>
        <end position="63"/>
    </location>
</feature>
<dbReference type="GO" id="GO:0003677">
    <property type="term" value="F:DNA binding"/>
    <property type="evidence" value="ECO:0007669"/>
    <property type="project" value="UniProtKB-KW"/>
</dbReference>
<comment type="similarity">
    <text evidence="1">Belongs to the LysR transcriptional regulatory family.</text>
</comment>
<evidence type="ECO:0000256" key="4">
    <source>
        <dbReference type="ARBA" id="ARBA00023163"/>
    </source>
</evidence>
<keyword evidence="2" id="KW-0805">Transcription regulation</keyword>
<dbReference type="AlphaFoldDB" id="A0A3A3FF17"/>
<dbReference type="Pfam" id="PF00126">
    <property type="entry name" value="HTH_1"/>
    <property type="match status" value="1"/>
</dbReference>
<keyword evidence="4" id="KW-0804">Transcription</keyword>
<protein>
    <submittedName>
        <fullName evidence="6">LysR family transcriptional regulator</fullName>
    </submittedName>
</protein>
<reference evidence="7" key="1">
    <citation type="submission" date="2018-09" db="EMBL/GenBank/DDBJ databases">
        <authorList>
            <person name="Zhu H."/>
        </authorList>
    </citation>
    <scope>NUCLEOTIDE SEQUENCE [LARGE SCALE GENOMIC DNA]</scope>
    <source>
        <strain evidence="7">K1R23-30</strain>
    </source>
</reference>
<dbReference type="Pfam" id="PF03466">
    <property type="entry name" value="LysR_substrate"/>
    <property type="match status" value="1"/>
</dbReference>
<dbReference type="InterPro" id="IPR050176">
    <property type="entry name" value="LTTR"/>
</dbReference>
<name>A0A3A3FF17_9BURK</name>
<dbReference type="EMBL" id="QYUO01000003">
    <property type="protein sequence ID" value="RJF91926.1"/>
    <property type="molecule type" value="Genomic_DNA"/>
</dbReference>
<dbReference type="Gene3D" id="3.40.190.10">
    <property type="entry name" value="Periplasmic binding protein-like II"/>
    <property type="match status" value="2"/>
</dbReference>
<organism evidence="6 7">
    <name type="scientific">Noviherbaspirillum saxi</name>
    <dbReference type="NCBI Taxonomy" id="2320863"/>
    <lineage>
        <taxon>Bacteria</taxon>
        <taxon>Pseudomonadati</taxon>
        <taxon>Pseudomonadota</taxon>
        <taxon>Betaproteobacteria</taxon>
        <taxon>Burkholderiales</taxon>
        <taxon>Oxalobacteraceae</taxon>
        <taxon>Noviherbaspirillum</taxon>
    </lineage>
</organism>
<dbReference type="PANTHER" id="PTHR30579">
    <property type="entry name" value="TRANSCRIPTIONAL REGULATOR"/>
    <property type="match status" value="1"/>
</dbReference>
<evidence type="ECO:0000313" key="7">
    <source>
        <dbReference type="Proteomes" id="UP000265955"/>
    </source>
</evidence>
<accession>A0A3A3FF17</accession>
<dbReference type="GO" id="GO:0003700">
    <property type="term" value="F:DNA-binding transcription factor activity"/>
    <property type="evidence" value="ECO:0007669"/>
    <property type="project" value="InterPro"/>
</dbReference>
<dbReference type="Proteomes" id="UP000265955">
    <property type="component" value="Unassembled WGS sequence"/>
</dbReference>
<evidence type="ECO:0000256" key="2">
    <source>
        <dbReference type="ARBA" id="ARBA00023015"/>
    </source>
</evidence>
<sequence length="296" mass="31555">MRKVNFDLDALRSFATGIELGSFAKAADRAGRSASAVSAQLKKLEEQAGRPLLQKSGRGMVLTNAGEILLSYARRMLSLNDEAALAIAGHEIEGSVRLGLQEDFSEHLLPAVLGEFARSHPGVRIEVRVARNAELLAGIVDGHLDLALAWHTGANTLHMSILGSYPLRWIGPADTAGPAWPGPSALLPLVTFESPCQLRTAATQALDGAAIPWRIVYSSPSLSGVWAAITAGLGVTVRTEFGLPATLTPLLPSAAGLPELPSIGLALHRSQAELTPASWRLHEVIKERLTTHQMRK</sequence>
<dbReference type="RefSeq" id="WP_119771824.1">
    <property type="nucleotide sequence ID" value="NZ_QYUO01000003.1"/>
</dbReference>
<dbReference type="Gene3D" id="1.10.10.10">
    <property type="entry name" value="Winged helix-like DNA-binding domain superfamily/Winged helix DNA-binding domain"/>
    <property type="match status" value="1"/>
</dbReference>
<keyword evidence="7" id="KW-1185">Reference proteome</keyword>
<keyword evidence="3" id="KW-0238">DNA-binding</keyword>
<dbReference type="SUPFAM" id="SSF46785">
    <property type="entry name" value="Winged helix' DNA-binding domain"/>
    <property type="match status" value="1"/>
</dbReference>
<dbReference type="PROSITE" id="PS50931">
    <property type="entry name" value="HTH_LYSR"/>
    <property type="match status" value="1"/>
</dbReference>
<dbReference type="InterPro" id="IPR005119">
    <property type="entry name" value="LysR_subst-bd"/>
</dbReference>
<evidence type="ECO:0000259" key="5">
    <source>
        <dbReference type="PROSITE" id="PS50931"/>
    </source>
</evidence>
<dbReference type="InterPro" id="IPR036388">
    <property type="entry name" value="WH-like_DNA-bd_sf"/>
</dbReference>
<dbReference type="OrthoDB" id="6555293at2"/>
<dbReference type="PANTHER" id="PTHR30579:SF7">
    <property type="entry name" value="HTH-TYPE TRANSCRIPTIONAL REGULATOR LRHA-RELATED"/>
    <property type="match status" value="1"/>
</dbReference>
<proteinExistence type="inferred from homology"/>
<comment type="caution">
    <text evidence="6">The sequence shown here is derived from an EMBL/GenBank/DDBJ whole genome shotgun (WGS) entry which is preliminary data.</text>
</comment>
<evidence type="ECO:0000256" key="1">
    <source>
        <dbReference type="ARBA" id="ARBA00009437"/>
    </source>
</evidence>
<evidence type="ECO:0000256" key="3">
    <source>
        <dbReference type="ARBA" id="ARBA00023125"/>
    </source>
</evidence>
<evidence type="ECO:0000313" key="6">
    <source>
        <dbReference type="EMBL" id="RJF91926.1"/>
    </source>
</evidence>
<dbReference type="InterPro" id="IPR000847">
    <property type="entry name" value="LysR_HTH_N"/>
</dbReference>
<dbReference type="InterPro" id="IPR036390">
    <property type="entry name" value="WH_DNA-bd_sf"/>
</dbReference>
<gene>
    <name evidence="6" type="ORF">D3871_24955</name>
</gene>
<dbReference type="SUPFAM" id="SSF53850">
    <property type="entry name" value="Periplasmic binding protein-like II"/>
    <property type="match status" value="1"/>
</dbReference>